<protein>
    <submittedName>
        <fullName evidence="1">Uncharacterized protein</fullName>
    </submittedName>
</protein>
<proteinExistence type="predicted"/>
<gene>
    <name evidence="1" type="ORF">AMST5_00082</name>
</gene>
<sequence>MIDTFAGIIENVYLKSRTHRVNSGVFHTEIQGEPADKYPTNQPFFQKASQARRFSVAIKKSRI</sequence>
<evidence type="ECO:0000313" key="1">
    <source>
        <dbReference type="EMBL" id="CAJ0849143.1"/>
    </source>
</evidence>
<reference evidence="1" key="1">
    <citation type="submission" date="2023-07" db="EMBL/GenBank/DDBJ databases">
        <authorList>
            <person name="Pelsma A.J. K."/>
        </authorList>
    </citation>
    <scope>NUCLEOTIDE SEQUENCE</scope>
</reference>
<dbReference type="EMBL" id="OY288114">
    <property type="protein sequence ID" value="CAJ0849143.1"/>
    <property type="molecule type" value="Genomic_DNA"/>
</dbReference>
<dbReference type="AlphaFoldDB" id="A0AA48RCI7"/>
<accession>A0AA48RCI7</accession>
<organism evidence="1">
    <name type="scientific">freshwater sediment metagenome</name>
    <dbReference type="NCBI Taxonomy" id="556182"/>
    <lineage>
        <taxon>unclassified sequences</taxon>
        <taxon>metagenomes</taxon>
        <taxon>ecological metagenomes</taxon>
    </lineage>
</organism>
<name>A0AA48RCI7_9ZZZZ</name>